<proteinExistence type="predicted"/>
<organism evidence="2 3">
    <name type="scientific">Echinicola arenosa</name>
    <dbReference type="NCBI Taxonomy" id="2774144"/>
    <lineage>
        <taxon>Bacteria</taxon>
        <taxon>Pseudomonadati</taxon>
        <taxon>Bacteroidota</taxon>
        <taxon>Cytophagia</taxon>
        <taxon>Cytophagales</taxon>
        <taxon>Cyclobacteriaceae</taxon>
        <taxon>Echinicola</taxon>
    </lineage>
</organism>
<dbReference type="EMBL" id="JACYTQ010000004">
    <property type="protein sequence ID" value="MBD8489902.1"/>
    <property type="molecule type" value="Genomic_DNA"/>
</dbReference>
<dbReference type="Proteomes" id="UP000647133">
    <property type="component" value="Unassembled WGS sequence"/>
</dbReference>
<feature type="domain" description="Gcp-like" evidence="1">
    <location>
        <begin position="35"/>
        <end position="128"/>
    </location>
</feature>
<dbReference type="NCBIfam" id="TIGR03725">
    <property type="entry name" value="T6A_YeaZ"/>
    <property type="match status" value="1"/>
</dbReference>
<protein>
    <submittedName>
        <fullName evidence="2">tRNA (Adenosine(37)-N6)-threonylcarbamoyltransferase complex dimerization subunit type 1 TsaB</fullName>
    </submittedName>
</protein>
<dbReference type="InterPro" id="IPR000905">
    <property type="entry name" value="Gcp-like_dom"/>
</dbReference>
<dbReference type="PANTHER" id="PTHR11735">
    <property type="entry name" value="TRNA N6-ADENOSINE THREONYLCARBAMOYLTRANSFERASE"/>
    <property type="match status" value="1"/>
</dbReference>
<gene>
    <name evidence="2" type="primary">tsaB</name>
    <name evidence="2" type="ORF">IFO69_14180</name>
</gene>
<reference evidence="2 3" key="1">
    <citation type="submission" date="2020-09" db="EMBL/GenBank/DDBJ databases">
        <title>Echinicola sp. CAU 1574 isolated from sand of Sido Beach.</title>
        <authorList>
            <person name="Kim W."/>
        </authorList>
    </citation>
    <scope>NUCLEOTIDE SEQUENCE [LARGE SCALE GENOMIC DNA]</scope>
    <source>
        <strain evidence="2 3">CAU 1574</strain>
    </source>
</reference>
<name>A0ABR9ANH7_9BACT</name>
<dbReference type="RefSeq" id="WP_192010784.1">
    <property type="nucleotide sequence ID" value="NZ_JACYTQ010000004.1"/>
</dbReference>
<keyword evidence="3" id="KW-1185">Reference proteome</keyword>
<sequence length="229" mass="25559">MTLILSIDTAVSVCSVSLHRKGQLLGLLELHQENVHAQKLMPVIKTLLDQAGLESKQLDAVAVSEGPGSYTGLRIGVSTAKGFAFAHDIPLISVGTLDALAIQVKPFLEGKVFIIPMIDARRMEVYCKVFDSRMNEMESIRPLIVDEGSFEEYLEKGIVYFVGDAVKKVSEVLQHPNARYLYLINSATSVGEIAFNKFEKREFSDLAYFEPNYLKEFKVVKSKKNPLML</sequence>
<dbReference type="PANTHER" id="PTHR11735:SF11">
    <property type="entry name" value="TRNA THREONYLCARBAMOYLADENOSINE BIOSYNTHESIS PROTEIN TSAB"/>
    <property type="match status" value="1"/>
</dbReference>
<dbReference type="InterPro" id="IPR043129">
    <property type="entry name" value="ATPase_NBD"/>
</dbReference>
<comment type="caution">
    <text evidence="2">The sequence shown here is derived from an EMBL/GenBank/DDBJ whole genome shotgun (WGS) entry which is preliminary data.</text>
</comment>
<evidence type="ECO:0000313" key="2">
    <source>
        <dbReference type="EMBL" id="MBD8489902.1"/>
    </source>
</evidence>
<dbReference type="InterPro" id="IPR022496">
    <property type="entry name" value="T6A_TsaB"/>
</dbReference>
<dbReference type="Gene3D" id="3.30.420.40">
    <property type="match status" value="2"/>
</dbReference>
<evidence type="ECO:0000313" key="3">
    <source>
        <dbReference type="Proteomes" id="UP000647133"/>
    </source>
</evidence>
<accession>A0ABR9ANH7</accession>
<dbReference type="SUPFAM" id="SSF53067">
    <property type="entry name" value="Actin-like ATPase domain"/>
    <property type="match status" value="2"/>
</dbReference>
<dbReference type="Pfam" id="PF00814">
    <property type="entry name" value="TsaD"/>
    <property type="match status" value="1"/>
</dbReference>
<dbReference type="CDD" id="cd24032">
    <property type="entry name" value="ASKHA_NBD_TsaB"/>
    <property type="match status" value="1"/>
</dbReference>
<evidence type="ECO:0000259" key="1">
    <source>
        <dbReference type="Pfam" id="PF00814"/>
    </source>
</evidence>